<evidence type="ECO:0000259" key="4">
    <source>
        <dbReference type="Pfam" id="PF01471"/>
    </source>
</evidence>
<dbReference type="EMBL" id="MKZS01000001">
    <property type="protein sequence ID" value="OLT57985.1"/>
    <property type="molecule type" value="Genomic_DNA"/>
</dbReference>
<dbReference type="AlphaFoldDB" id="A0A1U7MWB4"/>
<keyword evidence="6" id="KW-1185">Reference proteome</keyword>
<evidence type="ECO:0000313" key="5">
    <source>
        <dbReference type="EMBL" id="OLT57985.1"/>
    </source>
</evidence>
<dbReference type="Gene3D" id="1.10.101.10">
    <property type="entry name" value="PGBD-like superfamily/PGBD"/>
    <property type="match status" value="1"/>
</dbReference>
<evidence type="ECO:0000256" key="3">
    <source>
        <dbReference type="SAM" id="MobiDB-lite"/>
    </source>
</evidence>
<protein>
    <recommendedName>
        <fullName evidence="4">Peptidoglycan binding-like domain-containing protein</fullName>
    </recommendedName>
</protein>
<sequence>MTRYWSIILVATCLNCLGWFPAPSQAVKLEKAMFLRNRFANAFSPNNLPDPLLIAQSPSATETDPPILLKGSRGQEVAIVQAKLKHLGFYNGLEDGVYGEGTEKAVALFQESVGLRKFGVVNSVTRKELEQAYAAKTTTTSTSSAPNSGQSVAAESTTAESTTTEPSTQAKSPSSWLIIPAIIMAGCGFFLFKWLTKPKRPVDSQLASSTENQAKQDTTVNNLKVQVSTDSQNHHPQSGYNHSASYEVANSSNPQPQSLADSLHVKKTTRLTKFSIVEELIRELEDPDPKKRQQAIWELAQKGDSRAVTPLVNLMVDSDSKQRGLILEALSQISTKTLKPINKALAISLQDDNPQVRKNAIRDATRIYELLNQVLQMLRHATDDPDSEVRETAKWAIDQFNKMRPSTKLDSLPPAQNYLNSSENNSNHYQDNSD</sequence>
<dbReference type="InterPro" id="IPR016024">
    <property type="entry name" value="ARM-type_fold"/>
</dbReference>
<dbReference type="InterPro" id="IPR002477">
    <property type="entry name" value="Peptidoglycan-bd-like"/>
</dbReference>
<keyword evidence="2" id="KW-0605">Phycobilisome</keyword>
<dbReference type="RefSeq" id="WP_075896071.1">
    <property type="nucleotide sequence ID" value="NZ_MKZS01000001.1"/>
</dbReference>
<dbReference type="InterPro" id="IPR036366">
    <property type="entry name" value="PGBDSf"/>
</dbReference>
<dbReference type="Pfam" id="PF13646">
    <property type="entry name" value="HEAT_2"/>
    <property type="match status" value="1"/>
</dbReference>
<dbReference type="InterPro" id="IPR011989">
    <property type="entry name" value="ARM-like"/>
</dbReference>
<dbReference type="PANTHER" id="PTHR12697">
    <property type="entry name" value="PBS LYASE HEAT-LIKE PROTEIN"/>
    <property type="match status" value="1"/>
</dbReference>
<dbReference type="Pfam" id="PF01471">
    <property type="entry name" value="PG_binding_1"/>
    <property type="match status" value="1"/>
</dbReference>
<evidence type="ECO:0000313" key="6">
    <source>
        <dbReference type="Proteomes" id="UP000186657"/>
    </source>
</evidence>
<feature type="region of interest" description="Disordered" evidence="3">
    <location>
        <begin position="136"/>
        <end position="171"/>
    </location>
</feature>
<dbReference type="SUPFAM" id="SSF48371">
    <property type="entry name" value="ARM repeat"/>
    <property type="match status" value="1"/>
</dbReference>
<feature type="region of interest" description="Disordered" evidence="3">
    <location>
        <begin position="405"/>
        <end position="434"/>
    </location>
</feature>
<name>A0A1U7MWB4_9CYAN</name>
<keyword evidence="1" id="KW-0042">Antenna complex</keyword>
<dbReference type="InterPro" id="IPR036365">
    <property type="entry name" value="PGBD-like_sf"/>
</dbReference>
<dbReference type="Proteomes" id="UP000186657">
    <property type="component" value="Unassembled WGS sequence"/>
</dbReference>
<dbReference type="PANTHER" id="PTHR12697:SF5">
    <property type="entry name" value="DEOXYHYPUSINE HYDROXYLASE"/>
    <property type="match status" value="1"/>
</dbReference>
<dbReference type="SUPFAM" id="SSF47090">
    <property type="entry name" value="PGBD-like"/>
    <property type="match status" value="1"/>
</dbReference>
<dbReference type="Gene3D" id="1.25.10.10">
    <property type="entry name" value="Leucine-rich Repeat Variant"/>
    <property type="match status" value="1"/>
</dbReference>
<feature type="region of interest" description="Disordered" evidence="3">
    <location>
        <begin position="229"/>
        <end position="259"/>
    </location>
</feature>
<feature type="domain" description="Peptidoglycan binding-like" evidence="4">
    <location>
        <begin position="73"/>
        <end position="128"/>
    </location>
</feature>
<proteinExistence type="predicted"/>
<feature type="compositionally biased region" description="Polar residues" evidence="3">
    <location>
        <begin position="417"/>
        <end position="434"/>
    </location>
</feature>
<evidence type="ECO:0000256" key="1">
    <source>
        <dbReference type="ARBA" id="ARBA00022549"/>
    </source>
</evidence>
<reference evidence="5 6" key="1">
    <citation type="submission" date="2016-10" db="EMBL/GenBank/DDBJ databases">
        <title>Comparative genomics uncovers the prolific and rare metabolic potential of the cyanobacterial genus Moorea.</title>
        <authorList>
            <person name="Leao T."/>
            <person name="Castelao G."/>
            <person name="Korobeynikov A."/>
            <person name="Monroe E.A."/>
            <person name="Podell S."/>
            <person name="Glukhov E."/>
            <person name="Allen E."/>
            <person name="Gerwick W.H."/>
            <person name="Gerwick L."/>
        </authorList>
    </citation>
    <scope>NUCLEOTIDE SEQUENCE [LARGE SCALE GENOMIC DNA]</scope>
    <source>
        <strain evidence="5 6">PNG5-198</strain>
    </source>
</reference>
<accession>A0A1U7MWB4</accession>
<dbReference type="GO" id="GO:0030089">
    <property type="term" value="C:phycobilisome"/>
    <property type="evidence" value="ECO:0007669"/>
    <property type="project" value="UniProtKB-KW"/>
</dbReference>
<dbReference type="GO" id="GO:0016491">
    <property type="term" value="F:oxidoreductase activity"/>
    <property type="evidence" value="ECO:0007669"/>
    <property type="project" value="TreeGrafter"/>
</dbReference>
<evidence type="ECO:0000256" key="2">
    <source>
        <dbReference type="ARBA" id="ARBA00022738"/>
    </source>
</evidence>
<organism evidence="5 6">
    <name type="scientific">Moorena bouillonii PNG</name>
    <dbReference type="NCBI Taxonomy" id="568701"/>
    <lineage>
        <taxon>Bacteria</taxon>
        <taxon>Bacillati</taxon>
        <taxon>Cyanobacteriota</taxon>
        <taxon>Cyanophyceae</taxon>
        <taxon>Coleofasciculales</taxon>
        <taxon>Coleofasciculaceae</taxon>
        <taxon>Moorena</taxon>
    </lineage>
</organism>
<comment type="caution">
    <text evidence="5">The sequence shown here is derived from an EMBL/GenBank/DDBJ whole genome shotgun (WGS) entry which is preliminary data.</text>
</comment>
<feature type="compositionally biased region" description="Low complexity" evidence="3">
    <location>
        <begin position="153"/>
        <end position="168"/>
    </location>
</feature>
<gene>
    <name evidence="5" type="ORF">BJP37_01945</name>
</gene>